<dbReference type="EMBL" id="VUJX02000004">
    <property type="protein sequence ID" value="KAL0937364.1"/>
    <property type="molecule type" value="Genomic_DNA"/>
</dbReference>
<gene>
    <name evidence="1" type="ORF">CTRU02_207095</name>
</gene>
<reference evidence="1 2" key="1">
    <citation type="journal article" date="2020" name="Phytopathology">
        <title>Genome Sequence Resources of Colletotrichum truncatum, C. plurivorum, C. musicola, and C. sojae: Four Species Pathogenic to Soybean (Glycine max).</title>
        <authorList>
            <person name="Rogerio F."/>
            <person name="Boufleur T.R."/>
            <person name="Ciampi-Guillardi M."/>
            <person name="Sukno S.A."/>
            <person name="Thon M.R."/>
            <person name="Massola Junior N.S."/>
            <person name="Baroncelli R."/>
        </authorList>
    </citation>
    <scope>NUCLEOTIDE SEQUENCE [LARGE SCALE GENOMIC DNA]</scope>
    <source>
        <strain evidence="1 2">CMES1059</strain>
    </source>
</reference>
<proteinExistence type="predicted"/>
<organism evidence="1 2">
    <name type="scientific">Colletotrichum truncatum</name>
    <name type="common">Anthracnose fungus</name>
    <name type="synonym">Colletotrichum capsici</name>
    <dbReference type="NCBI Taxonomy" id="5467"/>
    <lineage>
        <taxon>Eukaryota</taxon>
        <taxon>Fungi</taxon>
        <taxon>Dikarya</taxon>
        <taxon>Ascomycota</taxon>
        <taxon>Pezizomycotina</taxon>
        <taxon>Sordariomycetes</taxon>
        <taxon>Hypocreomycetidae</taxon>
        <taxon>Glomerellales</taxon>
        <taxon>Glomerellaceae</taxon>
        <taxon>Colletotrichum</taxon>
        <taxon>Colletotrichum truncatum species complex</taxon>
    </lineage>
</organism>
<accession>A0ACC3YZV7</accession>
<evidence type="ECO:0000313" key="2">
    <source>
        <dbReference type="Proteomes" id="UP000805649"/>
    </source>
</evidence>
<name>A0ACC3YZV7_COLTU</name>
<protein>
    <submittedName>
        <fullName evidence="1">Uncharacterized protein</fullName>
    </submittedName>
</protein>
<evidence type="ECO:0000313" key="1">
    <source>
        <dbReference type="EMBL" id="KAL0937364.1"/>
    </source>
</evidence>
<dbReference type="Proteomes" id="UP000805649">
    <property type="component" value="Unassembled WGS sequence"/>
</dbReference>
<sequence>MPPTSQASHGSKYEPILVSSESTINLWSVAYKEIDEETKNWIGEFDMNCEDRIQAKQLTILVRKKEDFYKSEESGVTVGEKRILWRDYASRVVAGATTIGDISVQFAPAPAAPVWSALKVLLKTHVAQLDQVTAILGCADRVLSIVRRGQVVGELLQRFEQAERQRSIDHISNISVDNTHVVKRDYRTKETFIDRYRADPRALDNNDRRRLNLASAWSTAAMNDEGFAYFYCDRNDSGRRNAKSILSSYIVQLLTASRHRDKWHSQLRPFCGASDATRRSLGLSDCKQIVTENNWNISSIFVSSRPEIEFTEMVKLFSFIQIRTAENMGDIKKYIDAAPEKAVSPPVWSRNDI</sequence>
<comment type="caution">
    <text evidence="1">The sequence shown here is derived from an EMBL/GenBank/DDBJ whole genome shotgun (WGS) entry which is preliminary data.</text>
</comment>
<keyword evidence="2" id="KW-1185">Reference proteome</keyword>